<dbReference type="GeneID" id="14498134"/>
<dbReference type="InParanoid" id="I2H9A5"/>
<dbReference type="Proteomes" id="UP000002866">
    <property type="component" value="Chromosome 9"/>
</dbReference>
<protein>
    <submittedName>
        <fullName evidence="1">Uncharacterized protein</fullName>
    </submittedName>
</protein>
<sequence>MNDEDYETLPIYQIFERVKSSQSIDKSIEFAIQYVNTSEVHDQHKTILERFYTIQSEMQMFEKMMPNSSNPWKTMFLYTTAFRHINACNLTDEFANELRELPSKNPQIEDFINIAKNKNLNKPCPTVMPKLYTNGMYTTPLLTKMEYAEAEHKKRYDSILKLHNISKGLNNAFY</sequence>
<dbReference type="KEGG" id="tbl:TBLA_0I03010"/>
<reference evidence="1 2" key="1">
    <citation type="journal article" date="2011" name="Proc. Natl. Acad. Sci. U.S.A.">
        <title>Evolutionary erosion of yeast sex chromosomes by mating-type switching accidents.</title>
        <authorList>
            <person name="Gordon J.L."/>
            <person name="Armisen D."/>
            <person name="Proux-Wera E."/>
            <person name="Oheigeartaigh S.S."/>
            <person name="Byrne K.P."/>
            <person name="Wolfe K.H."/>
        </authorList>
    </citation>
    <scope>NUCLEOTIDE SEQUENCE [LARGE SCALE GENOMIC DNA]</scope>
    <source>
        <strain evidence="2">ATCC 34711 / CBS 6284 / DSM 70876 / NBRC 10599 / NRRL Y-10934 / UCD 77-7</strain>
    </source>
</reference>
<dbReference type="EMBL" id="HE806324">
    <property type="protein sequence ID" value="CCH62957.1"/>
    <property type="molecule type" value="Genomic_DNA"/>
</dbReference>
<gene>
    <name evidence="1" type="primary">TBLA0I03010</name>
    <name evidence="1" type="ORF">TBLA_0I03010</name>
</gene>
<keyword evidence="2" id="KW-1185">Reference proteome</keyword>
<evidence type="ECO:0000313" key="1">
    <source>
        <dbReference type="EMBL" id="CCH62957.1"/>
    </source>
</evidence>
<dbReference type="HOGENOM" id="CLU_1541137_0_0_1"/>
<proteinExistence type="predicted"/>
<evidence type="ECO:0000313" key="2">
    <source>
        <dbReference type="Proteomes" id="UP000002866"/>
    </source>
</evidence>
<dbReference type="AlphaFoldDB" id="I2H9A5"/>
<accession>I2H9A5</accession>
<name>I2H9A5_HENB6</name>
<organism evidence="1 2">
    <name type="scientific">Henningerozyma blattae (strain ATCC 34711 / CBS 6284 / DSM 70876 / NBRC 10599 / NRRL Y-10934 / UCD 77-7)</name>
    <name type="common">Yeast</name>
    <name type="synonym">Tetrapisispora blattae</name>
    <dbReference type="NCBI Taxonomy" id="1071380"/>
    <lineage>
        <taxon>Eukaryota</taxon>
        <taxon>Fungi</taxon>
        <taxon>Dikarya</taxon>
        <taxon>Ascomycota</taxon>
        <taxon>Saccharomycotina</taxon>
        <taxon>Saccharomycetes</taxon>
        <taxon>Saccharomycetales</taxon>
        <taxon>Saccharomycetaceae</taxon>
        <taxon>Henningerozyma</taxon>
    </lineage>
</organism>
<dbReference type="RefSeq" id="XP_004182476.1">
    <property type="nucleotide sequence ID" value="XM_004182428.1"/>
</dbReference>